<dbReference type="InterPro" id="IPR001466">
    <property type="entry name" value="Beta-lactam-related"/>
</dbReference>
<dbReference type="Gene3D" id="3.40.710.10">
    <property type="entry name" value="DD-peptidase/beta-lactamase superfamily"/>
    <property type="match status" value="1"/>
</dbReference>
<name>A0A378WXH9_9NOCA</name>
<dbReference type="GO" id="GO:0009002">
    <property type="term" value="F:serine-type D-Ala-D-Ala carboxypeptidase activity"/>
    <property type="evidence" value="ECO:0007669"/>
    <property type="project" value="UniProtKB-EC"/>
</dbReference>
<keyword evidence="3" id="KW-0645">Protease</keyword>
<organism evidence="3 4">
    <name type="scientific">Nocardia africana</name>
    <dbReference type="NCBI Taxonomy" id="134964"/>
    <lineage>
        <taxon>Bacteria</taxon>
        <taxon>Bacillati</taxon>
        <taxon>Actinomycetota</taxon>
        <taxon>Actinomycetes</taxon>
        <taxon>Mycobacteriales</taxon>
        <taxon>Nocardiaceae</taxon>
        <taxon>Nocardia</taxon>
    </lineage>
</organism>
<dbReference type="RefSeq" id="WP_063917823.1">
    <property type="nucleotide sequence ID" value="NZ_JAJFOE010000001.1"/>
</dbReference>
<evidence type="ECO:0000313" key="3">
    <source>
        <dbReference type="EMBL" id="SUA45572.1"/>
    </source>
</evidence>
<feature type="region of interest" description="Disordered" evidence="1">
    <location>
        <begin position="35"/>
        <end position="54"/>
    </location>
</feature>
<sequence length="461" mass="47607">MPVVSVPIRPRLIAGALTGVAVLFVACGCGSSSKPAPASTSSAAATTSTAPAVQSIDEPTLRGMVESVARPASVPGVVAFVRTAAGEVGTSYGTRTFGGGPAVTAADHVRIGSVTKTWTGTVILQQAQEHKLGLDDPVSKYRTDVPGGATITIAQLLDMRSGLYNYSETRELAEAMDADPGRVWQPDELLAMAYAHPPYFPPGQGYHYSNTNTILLGLIAEQLDGKPLEQIMRDRLFGPLGLTQSTFPARTSAAVPDPHPQGYMYGTNVVTMGSPPALPPEMQAEAKAGRLLPGDRTADNPSWAWAAGAGVSTVGDLATWAEALTDGKVLDAEMQGRRMSSLQATDPANPPQAPQYGLAIAKFGALYGHTGELPGFNTFAGSDPAHKVTVVVWANLEPTADGSAAASEIAKRIIEHLYGTGAATTTSAASATTRSVPPTTAATSPGMPAPLSPSPRPASGR</sequence>
<feature type="region of interest" description="Disordered" evidence="1">
    <location>
        <begin position="424"/>
        <end position="461"/>
    </location>
</feature>
<accession>A0A378WXH9</accession>
<dbReference type="AlphaFoldDB" id="A0A378WXH9"/>
<dbReference type="SUPFAM" id="SSF56601">
    <property type="entry name" value="beta-lactamase/transpeptidase-like"/>
    <property type="match status" value="1"/>
</dbReference>
<proteinExistence type="predicted"/>
<protein>
    <submittedName>
        <fullName evidence="3">D-alanyl-D-alanine carboxypeptidase</fullName>
        <ecNumber evidence="3">3.4.16.4</ecNumber>
    </submittedName>
</protein>
<keyword evidence="3" id="KW-0378">Hydrolase</keyword>
<keyword evidence="3" id="KW-0121">Carboxypeptidase</keyword>
<feature type="compositionally biased region" description="Pro residues" evidence="1">
    <location>
        <begin position="447"/>
        <end position="461"/>
    </location>
</feature>
<feature type="domain" description="Beta-lactamase-related" evidence="2">
    <location>
        <begin position="73"/>
        <end position="408"/>
    </location>
</feature>
<evidence type="ECO:0000256" key="1">
    <source>
        <dbReference type="SAM" id="MobiDB-lite"/>
    </source>
</evidence>
<feature type="compositionally biased region" description="Low complexity" evidence="1">
    <location>
        <begin position="424"/>
        <end position="446"/>
    </location>
</feature>
<dbReference type="InterPro" id="IPR050491">
    <property type="entry name" value="AmpC-like"/>
</dbReference>
<reference evidence="3 4" key="1">
    <citation type="submission" date="2018-06" db="EMBL/GenBank/DDBJ databases">
        <authorList>
            <consortium name="Pathogen Informatics"/>
            <person name="Doyle S."/>
        </authorList>
    </citation>
    <scope>NUCLEOTIDE SEQUENCE [LARGE SCALE GENOMIC DNA]</scope>
    <source>
        <strain evidence="3 4">NCTC13184</strain>
    </source>
</reference>
<evidence type="ECO:0000313" key="4">
    <source>
        <dbReference type="Proteomes" id="UP000255082"/>
    </source>
</evidence>
<dbReference type="InterPro" id="IPR012338">
    <property type="entry name" value="Beta-lactam/transpept-like"/>
</dbReference>
<dbReference type="PANTHER" id="PTHR46825:SF7">
    <property type="entry name" value="D-ALANYL-D-ALANINE CARBOXYPEPTIDASE"/>
    <property type="match status" value="1"/>
</dbReference>
<dbReference type="EC" id="3.4.16.4" evidence="3"/>
<dbReference type="Proteomes" id="UP000255082">
    <property type="component" value="Unassembled WGS sequence"/>
</dbReference>
<evidence type="ECO:0000259" key="2">
    <source>
        <dbReference type="Pfam" id="PF00144"/>
    </source>
</evidence>
<feature type="compositionally biased region" description="Low complexity" evidence="1">
    <location>
        <begin position="35"/>
        <end position="52"/>
    </location>
</feature>
<dbReference type="Pfam" id="PF00144">
    <property type="entry name" value="Beta-lactamase"/>
    <property type="match status" value="1"/>
</dbReference>
<gene>
    <name evidence="3" type="ORF">NCTC13184_04096</name>
</gene>
<dbReference type="PANTHER" id="PTHR46825">
    <property type="entry name" value="D-ALANYL-D-ALANINE-CARBOXYPEPTIDASE/ENDOPEPTIDASE AMPH"/>
    <property type="match status" value="1"/>
</dbReference>
<dbReference type="EMBL" id="UGRU01000001">
    <property type="protein sequence ID" value="SUA45572.1"/>
    <property type="molecule type" value="Genomic_DNA"/>
</dbReference>